<dbReference type="InterPro" id="IPR003156">
    <property type="entry name" value="DHHA1_dom"/>
</dbReference>
<evidence type="ECO:0000313" key="2">
    <source>
        <dbReference type="EMBL" id="PIR97808.1"/>
    </source>
</evidence>
<sequence>MKNIIVLYHDNCSDGFSGAWTTREKFGDEAEYIGVKYQTPPPEGLENKDVYIIDFSYPLEITKEIAQKAKSLTLIDHHATAQEILNIIPGSIYAKENSGCVLAWKHFFPKKPVPIFLQYVEDGDLWRFALPYSRDFYSLVLTLNFDFDEWGSMIQSFENKSKRKEHLSYGAHIREYQEKIIEDQLKDADEVIFEGYRSLAVNSSVFESQMGNTIVKRGYDIGIIWRYGEGNKVKVSLRADQNSDIDVGKLAQKFGGGGHKAAAGFVLPPETEFPWKLIHT</sequence>
<proteinExistence type="predicted"/>
<feature type="domain" description="DHHA1" evidence="1">
    <location>
        <begin position="218"/>
        <end position="270"/>
    </location>
</feature>
<organism evidence="2 3">
    <name type="scientific">Candidatus Colwellbacteria bacterium CG10_big_fil_rev_8_21_14_0_10_42_22</name>
    <dbReference type="NCBI Taxonomy" id="1974540"/>
    <lineage>
        <taxon>Bacteria</taxon>
        <taxon>Candidatus Colwelliibacteriota</taxon>
    </lineage>
</organism>
<dbReference type="Pfam" id="PF02272">
    <property type="entry name" value="DHHA1"/>
    <property type="match status" value="1"/>
</dbReference>
<dbReference type="Proteomes" id="UP000231466">
    <property type="component" value="Unassembled WGS sequence"/>
</dbReference>
<gene>
    <name evidence="2" type="ORF">COT89_02765</name>
</gene>
<dbReference type="SUPFAM" id="SSF64182">
    <property type="entry name" value="DHH phosphoesterases"/>
    <property type="match status" value="1"/>
</dbReference>
<comment type="caution">
    <text evidence="2">The sequence shown here is derived from an EMBL/GenBank/DDBJ whole genome shotgun (WGS) entry which is preliminary data.</text>
</comment>
<dbReference type="PANTHER" id="PTHR46922">
    <property type="entry name" value="DHHA1 DOMAIN PROTEIN"/>
    <property type="match status" value="1"/>
</dbReference>
<evidence type="ECO:0000313" key="3">
    <source>
        <dbReference type="Proteomes" id="UP000231466"/>
    </source>
</evidence>
<dbReference type="Gene3D" id="3.10.310.30">
    <property type="match status" value="1"/>
</dbReference>
<accession>A0A2H0VFD6</accession>
<dbReference type="GO" id="GO:0003676">
    <property type="term" value="F:nucleic acid binding"/>
    <property type="evidence" value="ECO:0007669"/>
    <property type="project" value="InterPro"/>
</dbReference>
<dbReference type="AlphaFoldDB" id="A0A2H0VFD6"/>
<dbReference type="InterPro" id="IPR038763">
    <property type="entry name" value="DHH_sf"/>
</dbReference>
<protein>
    <recommendedName>
        <fullName evidence="1">DHHA1 domain-containing protein</fullName>
    </recommendedName>
</protein>
<reference evidence="3" key="1">
    <citation type="submission" date="2017-09" db="EMBL/GenBank/DDBJ databases">
        <title>Depth-based differentiation of microbial function through sediment-hosted aquifers and enrichment of novel symbionts in the deep terrestrial subsurface.</title>
        <authorList>
            <person name="Probst A.J."/>
            <person name="Ladd B."/>
            <person name="Jarett J.K."/>
            <person name="Geller-Mcgrath D.E."/>
            <person name="Sieber C.M.K."/>
            <person name="Emerson J.B."/>
            <person name="Anantharaman K."/>
            <person name="Thomas B.C."/>
            <person name="Malmstrom R."/>
            <person name="Stieglmeier M."/>
            <person name="Klingl A."/>
            <person name="Woyke T."/>
            <person name="Ryan C.M."/>
            <person name="Banfield J.F."/>
        </authorList>
    </citation>
    <scope>NUCLEOTIDE SEQUENCE [LARGE SCALE GENOMIC DNA]</scope>
</reference>
<dbReference type="EMBL" id="PFAH01000009">
    <property type="protein sequence ID" value="PIR97808.1"/>
    <property type="molecule type" value="Genomic_DNA"/>
</dbReference>
<evidence type="ECO:0000259" key="1">
    <source>
        <dbReference type="Pfam" id="PF02272"/>
    </source>
</evidence>
<name>A0A2H0VFD6_9BACT</name>
<dbReference type="PANTHER" id="PTHR46922:SF4">
    <property type="entry name" value="DHHA1 DOMAIN PROTEIN"/>
    <property type="match status" value="1"/>
</dbReference>